<feature type="compositionally biased region" description="Low complexity" evidence="1">
    <location>
        <begin position="510"/>
        <end position="534"/>
    </location>
</feature>
<name>A0A9W9ALG4_9AGAR</name>
<feature type="region of interest" description="Disordered" evidence="1">
    <location>
        <begin position="692"/>
        <end position="739"/>
    </location>
</feature>
<feature type="compositionally biased region" description="Polar residues" evidence="1">
    <location>
        <begin position="643"/>
        <end position="659"/>
    </location>
</feature>
<feature type="compositionally biased region" description="Low complexity" evidence="1">
    <location>
        <begin position="259"/>
        <end position="271"/>
    </location>
</feature>
<organism evidence="2 3">
    <name type="scientific">Lentinula aciculospora</name>
    <dbReference type="NCBI Taxonomy" id="153920"/>
    <lineage>
        <taxon>Eukaryota</taxon>
        <taxon>Fungi</taxon>
        <taxon>Dikarya</taxon>
        <taxon>Basidiomycota</taxon>
        <taxon>Agaricomycotina</taxon>
        <taxon>Agaricomycetes</taxon>
        <taxon>Agaricomycetidae</taxon>
        <taxon>Agaricales</taxon>
        <taxon>Marasmiineae</taxon>
        <taxon>Omphalotaceae</taxon>
        <taxon>Lentinula</taxon>
    </lineage>
</organism>
<accession>A0A9W9ALG4</accession>
<feature type="region of interest" description="Disordered" evidence="1">
    <location>
        <begin position="1"/>
        <end position="105"/>
    </location>
</feature>
<evidence type="ECO:0000313" key="2">
    <source>
        <dbReference type="EMBL" id="KAJ4485645.1"/>
    </source>
</evidence>
<feature type="region of interest" description="Disordered" evidence="1">
    <location>
        <begin position="510"/>
        <end position="568"/>
    </location>
</feature>
<feature type="compositionally biased region" description="Low complexity" evidence="1">
    <location>
        <begin position="703"/>
        <end position="732"/>
    </location>
</feature>
<dbReference type="AlphaFoldDB" id="A0A9W9ALG4"/>
<feature type="compositionally biased region" description="Low complexity" evidence="1">
    <location>
        <begin position="622"/>
        <end position="642"/>
    </location>
</feature>
<feature type="compositionally biased region" description="Low complexity" evidence="1">
    <location>
        <begin position="137"/>
        <end position="149"/>
    </location>
</feature>
<feature type="region of interest" description="Disordered" evidence="1">
    <location>
        <begin position="583"/>
        <end position="678"/>
    </location>
</feature>
<evidence type="ECO:0000256" key="1">
    <source>
        <dbReference type="SAM" id="MobiDB-lite"/>
    </source>
</evidence>
<dbReference type="OrthoDB" id="2692698at2759"/>
<proteinExistence type="predicted"/>
<gene>
    <name evidence="2" type="ORF">J3R30DRAFT_1386902</name>
</gene>
<feature type="region of interest" description="Disordered" evidence="1">
    <location>
        <begin position="119"/>
        <end position="163"/>
    </location>
</feature>
<feature type="region of interest" description="Disordered" evidence="1">
    <location>
        <begin position="188"/>
        <end position="325"/>
    </location>
</feature>
<evidence type="ECO:0000313" key="3">
    <source>
        <dbReference type="Proteomes" id="UP001150266"/>
    </source>
</evidence>
<feature type="compositionally biased region" description="Low complexity" evidence="1">
    <location>
        <begin position="40"/>
        <end position="51"/>
    </location>
</feature>
<dbReference type="EMBL" id="JAOTPV010000003">
    <property type="protein sequence ID" value="KAJ4485645.1"/>
    <property type="molecule type" value="Genomic_DNA"/>
</dbReference>
<dbReference type="Proteomes" id="UP001150266">
    <property type="component" value="Unassembled WGS sequence"/>
</dbReference>
<keyword evidence="3" id="KW-1185">Reference proteome</keyword>
<reference evidence="2" key="1">
    <citation type="submission" date="2022-08" db="EMBL/GenBank/DDBJ databases">
        <title>A Global Phylogenomic Analysis of the Shiitake Genus Lentinula.</title>
        <authorList>
            <consortium name="DOE Joint Genome Institute"/>
            <person name="Sierra-Patev S."/>
            <person name="Min B."/>
            <person name="Naranjo-Ortiz M."/>
            <person name="Looney B."/>
            <person name="Konkel Z."/>
            <person name="Slot J.C."/>
            <person name="Sakamoto Y."/>
            <person name="Steenwyk J.L."/>
            <person name="Rokas A."/>
            <person name="Carro J."/>
            <person name="Camarero S."/>
            <person name="Ferreira P."/>
            <person name="Molpeceres G."/>
            <person name="Ruiz-Duenas F.J."/>
            <person name="Serrano A."/>
            <person name="Henrissat B."/>
            <person name="Drula E."/>
            <person name="Hughes K.W."/>
            <person name="Mata J.L."/>
            <person name="Ishikawa N.K."/>
            <person name="Vargas-Isla R."/>
            <person name="Ushijima S."/>
            <person name="Smith C.A."/>
            <person name="Ahrendt S."/>
            <person name="Andreopoulos W."/>
            <person name="He G."/>
            <person name="Labutti K."/>
            <person name="Lipzen A."/>
            <person name="Ng V."/>
            <person name="Riley R."/>
            <person name="Sandor L."/>
            <person name="Barry K."/>
            <person name="Martinez A.T."/>
            <person name="Xiao Y."/>
            <person name="Gibbons J.G."/>
            <person name="Terashima K."/>
            <person name="Grigoriev I.V."/>
            <person name="Hibbett D.S."/>
        </authorList>
    </citation>
    <scope>NUCLEOTIDE SEQUENCE</scope>
    <source>
        <strain evidence="2">JLM2183</strain>
    </source>
</reference>
<sequence length="746" mass="81318">MTSVSSFLKRNARSRVRKNSPLQLSTTDLHIIPEEEEPRPSCSSISTCSTPELKRRRPISPYEIRIAKTPIQDSDEEFEYNSNLLSAPRPAPRPPCSVSPSSSPDSFCLTFTEESFKFPHPPLPTPSSSDRHFFAQSPMSSPSSDSSALPPTPTSSDDEFHMPPLPKFLARRVTIKPLTIIKHDALPSMFSKSPSNFSEAELSSSDVESEPESDSEWYGHELSQIVTLRSALPPNFPRTVKTESARPESMVGSVYSGTSPASSVASAFPSPQLDPTYPRRQFTILSRPPPPHPRESLVPSPAVSEYDDFPSRPMNPEPGRRPPPRMSIPADFGFFPEDDGEVAMNNDEEDEDDDCDHILTYYVEAESSTPSGSSDSFYSQPSHIERFSISDLEEDFHFAIDTEIDRSMMLPLSLPNSPIDLEADIAHGLAELRMRPEADAPVDEVADDLPISSKPTTSITRSASLLARRQMRRNMTVSVPLAIDWNLSEEEESAAEEARGTIAAQNEVHSAPAAPVSAPISAPSTEEASPAAEEPLYEDHELRLKNSNPHLRSRWSSSTLSSIREEQQSRGWRSSKLRLYFGSSKKRDTSNSSGLLSPITPTTPSKPKVDSKQKARSKKRAVVVVGPSSSASASSGWSYGSSLQSPPSKTTVAASTTGPMSPYYNYENRSPVSKRHRPTEVDDVMIIGYGRQPGGAGVRRRGSTSTSCSGAGGSAASDASSILSGSSSSSAGLRRKPIPVEMFLRA</sequence>
<feature type="compositionally biased region" description="Low complexity" evidence="1">
    <location>
        <begin position="592"/>
        <end position="606"/>
    </location>
</feature>
<comment type="caution">
    <text evidence="2">The sequence shown here is derived from an EMBL/GenBank/DDBJ whole genome shotgun (WGS) entry which is preliminary data.</text>
</comment>
<protein>
    <submittedName>
        <fullName evidence="2">Uncharacterized protein</fullName>
    </submittedName>
</protein>